<keyword evidence="8 12" id="KW-0798">TonB box</keyword>
<evidence type="ECO:0000256" key="3">
    <source>
        <dbReference type="ARBA" id="ARBA00022452"/>
    </source>
</evidence>
<dbReference type="AlphaFoldDB" id="A0A7W4W717"/>
<dbReference type="GO" id="GO:0009279">
    <property type="term" value="C:cell outer membrane"/>
    <property type="evidence" value="ECO:0007669"/>
    <property type="project" value="UniProtKB-SubCell"/>
</dbReference>
<keyword evidence="14" id="KW-0732">Signal</keyword>
<keyword evidence="6" id="KW-0408">Iron</keyword>
<evidence type="ECO:0000256" key="8">
    <source>
        <dbReference type="ARBA" id="ARBA00023077"/>
    </source>
</evidence>
<evidence type="ECO:0000256" key="14">
    <source>
        <dbReference type="SAM" id="SignalP"/>
    </source>
</evidence>
<evidence type="ECO:0000256" key="2">
    <source>
        <dbReference type="ARBA" id="ARBA00022448"/>
    </source>
</evidence>
<evidence type="ECO:0000259" key="16">
    <source>
        <dbReference type="Pfam" id="PF07715"/>
    </source>
</evidence>
<dbReference type="GO" id="GO:0006826">
    <property type="term" value="P:iron ion transport"/>
    <property type="evidence" value="ECO:0007669"/>
    <property type="project" value="UniProtKB-KW"/>
</dbReference>
<dbReference type="PANTHER" id="PTHR32552">
    <property type="entry name" value="FERRICHROME IRON RECEPTOR-RELATED"/>
    <property type="match status" value="1"/>
</dbReference>
<evidence type="ECO:0000256" key="6">
    <source>
        <dbReference type="ARBA" id="ARBA00023004"/>
    </source>
</evidence>
<name>A0A7W4W717_9GAMM</name>
<comment type="caution">
    <text evidence="17">The sequence shown here is derived from an EMBL/GenBank/DDBJ whole genome shotgun (WGS) entry which is preliminary data.</text>
</comment>
<keyword evidence="9 11" id="KW-0472">Membrane</keyword>
<dbReference type="PROSITE" id="PS52016">
    <property type="entry name" value="TONB_DEPENDENT_REC_3"/>
    <property type="match status" value="1"/>
</dbReference>
<feature type="region of interest" description="Disordered" evidence="13">
    <location>
        <begin position="353"/>
        <end position="377"/>
    </location>
</feature>
<dbReference type="InterPro" id="IPR036942">
    <property type="entry name" value="Beta-barrel_TonB_sf"/>
</dbReference>
<evidence type="ECO:0000259" key="15">
    <source>
        <dbReference type="Pfam" id="PF00593"/>
    </source>
</evidence>
<gene>
    <name evidence="17" type="ORF">FHR99_002883</name>
</gene>
<dbReference type="PANTHER" id="PTHR32552:SF81">
    <property type="entry name" value="TONB-DEPENDENT OUTER MEMBRANE RECEPTOR"/>
    <property type="match status" value="1"/>
</dbReference>
<evidence type="ECO:0000256" key="10">
    <source>
        <dbReference type="ARBA" id="ARBA00023237"/>
    </source>
</evidence>
<evidence type="ECO:0000256" key="13">
    <source>
        <dbReference type="SAM" id="MobiDB-lite"/>
    </source>
</evidence>
<dbReference type="Pfam" id="PF00593">
    <property type="entry name" value="TonB_dep_Rec_b-barrel"/>
    <property type="match status" value="1"/>
</dbReference>
<evidence type="ECO:0000313" key="18">
    <source>
        <dbReference type="Proteomes" id="UP000537130"/>
    </source>
</evidence>
<protein>
    <submittedName>
        <fullName evidence="17">Outer membrane receptor protein involved in Fe transport</fullName>
    </submittedName>
</protein>
<evidence type="ECO:0000313" key="17">
    <source>
        <dbReference type="EMBL" id="MBB3048609.1"/>
    </source>
</evidence>
<feature type="domain" description="TonB-dependent receptor-like beta-barrel" evidence="15">
    <location>
        <begin position="274"/>
        <end position="836"/>
    </location>
</feature>
<dbReference type="InterPro" id="IPR012910">
    <property type="entry name" value="Plug_dom"/>
</dbReference>
<organism evidence="17 18">
    <name type="scientific">Litorivivens lipolytica</name>
    <dbReference type="NCBI Taxonomy" id="1524264"/>
    <lineage>
        <taxon>Bacteria</taxon>
        <taxon>Pseudomonadati</taxon>
        <taxon>Pseudomonadota</taxon>
        <taxon>Gammaproteobacteria</taxon>
        <taxon>Litorivivens</taxon>
    </lineage>
</organism>
<evidence type="ECO:0000256" key="4">
    <source>
        <dbReference type="ARBA" id="ARBA00022496"/>
    </source>
</evidence>
<reference evidence="17 18" key="1">
    <citation type="submission" date="2020-08" db="EMBL/GenBank/DDBJ databases">
        <title>Genomic Encyclopedia of Type Strains, Phase III (KMG-III): the genomes of soil and plant-associated and newly described type strains.</title>
        <authorList>
            <person name="Whitman W."/>
        </authorList>
    </citation>
    <scope>NUCLEOTIDE SEQUENCE [LARGE SCALE GENOMIC DNA]</scope>
    <source>
        <strain evidence="17 18">CECT 8654</strain>
    </source>
</reference>
<dbReference type="InterPro" id="IPR000531">
    <property type="entry name" value="Beta-barrel_TonB"/>
</dbReference>
<evidence type="ECO:0000256" key="7">
    <source>
        <dbReference type="ARBA" id="ARBA00023065"/>
    </source>
</evidence>
<evidence type="ECO:0000256" key="12">
    <source>
        <dbReference type="RuleBase" id="RU003357"/>
    </source>
</evidence>
<feature type="chain" id="PRO_5031501219" evidence="14">
    <location>
        <begin position="23"/>
        <end position="873"/>
    </location>
</feature>
<keyword evidence="7" id="KW-0406">Ion transport</keyword>
<keyword evidence="5 11" id="KW-0812">Transmembrane</keyword>
<evidence type="ECO:0000256" key="5">
    <source>
        <dbReference type="ARBA" id="ARBA00022692"/>
    </source>
</evidence>
<evidence type="ECO:0000256" key="9">
    <source>
        <dbReference type="ARBA" id="ARBA00023136"/>
    </source>
</evidence>
<keyword evidence="3 11" id="KW-1134">Transmembrane beta strand</keyword>
<feature type="domain" description="TonB-dependent receptor plug" evidence="16">
    <location>
        <begin position="54"/>
        <end position="159"/>
    </location>
</feature>
<sequence>MKKPFSLLAGAALSLVGSPVFAQSAESGAAPSSDQKATALEEVIVTARRRAENIQETPIAVTAISGEALREQGIVNTSELTKSVPSLQINEGQSNQIYIRGIGERSGFARVDPTVGVYLDDLFLPRTDGQLLDTVDVRSIQVLRGPQGTLFGKNTTGGALVLTLEKPNDTYEGYVEGTLGNYNARSFRAGLNMPITDNFYTRLAITVDKDDGFFEDKFQGSTYSSNDRKALVLQTRYEGEESLVLDTLFYAGKIDESFPAINCDFSSENGLFGEGLYVMWAGDTDPSNPTAYRENCEANSRTKGSVGDLETNMGANPMLDKRLDTFLFGLTAEWDYSDDITMKVVFGARKETEGPIASSDNDGGPENWSEAMNTDDGERDSFSLEYQVNGSAFDSRLNYTGGLFYMRETNFEPFGLLTNFAGVDAVTLGELAAGQIPSQPPQGGTTPFVGILSGPFTLSEFDLENNTFASFFQGSYDLTENLQVTAGIRYTAEKRASELAIFQADTDAISARVVGQPFISPATNNVITFGPSAGGFHQCLGGCTWRDDPVRVFQNQFLDNNGDGIPDIPMRDTPTFIDKKEKTFSKVTPMASVSYNLPPEWLDDSVLDSMMIYGTWSTGFKSGFFEPRLLDGLQEVAAEEVENREIGFKIDAFERSLRFNVALYHMDFDNMQLIQVSTDSAGNLAVIFRNAGASTITGGEMELTWMPSPIVMLNASFSKNDYEFQEFKDNDLLTAAATGNFVPEDRTDETFPASPETTASFGAQLMLPTDFGLIIPRVDLSYKSEIFFGLDEGSYNVYQRTGEGLGGSDAYTLVDVRLSWQNNEGDTTVAAFVKNVTDERYVIGTASVSDSVSTFNQTYGDPRRFGLMVRKTF</sequence>
<evidence type="ECO:0000256" key="1">
    <source>
        <dbReference type="ARBA" id="ARBA00004571"/>
    </source>
</evidence>
<keyword evidence="18" id="KW-1185">Reference proteome</keyword>
<keyword evidence="2 11" id="KW-0813">Transport</keyword>
<comment type="similarity">
    <text evidence="11 12">Belongs to the TonB-dependent receptor family.</text>
</comment>
<dbReference type="Gene3D" id="2.40.170.20">
    <property type="entry name" value="TonB-dependent receptor, beta-barrel domain"/>
    <property type="match status" value="2"/>
</dbReference>
<keyword evidence="4" id="KW-0410">Iron transport</keyword>
<dbReference type="SUPFAM" id="SSF56935">
    <property type="entry name" value="Porins"/>
    <property type="match status" value="1"/>
</dbReference>
<dbReference type="InterPro" id="IPR039426">
    <property type="entry name" value="TonB-dep_rcpt-like"/>
</dbReference>
<dbReference type="Pfam" id="PF07715">
    <property type="entry name" value="Plug"/>
    <property type="match status" value="1"/>
</dbReference>
<feature type="signal peptide" evidence="14">
    <location>
        <begin position="1"/>
        <end position="22"/>
    </location>
</feature>
<dbReference type="RefSeq" id="WP_183411390.1">
    <property type="nucleotide sequence ID" value="NZ_JACHWY010000003.1"/>
</dbReference>
<dbReference type="Proteomes" id="UP000537130">
    <property type="component" value="Unassembled WGS sequence"/>
</dbReference>
<accession>A0A7W4W717</accession>
<dbReference type="EMBL" id="JACHWY010000003">
    <property type="protein sequence ID" value="MBB3048609.1"/>
    <property type="molecule type" value="Genomic_DNA"/>
</dbReference>
<comment type="subcellular location">
    <subcellularLocation>
        <location evidence="1 11">Cell outer membrane</location>
        <topology evidence="1 11">Multi-pass membrane protein</topology>
    </subcellularLocation>
</comment>
<keyword evidence="10 11" id="KW-0998">Cell outer membrane</keyword>
<evidence type="ECO:0000256" key="11">
    <source>
        <dbReference type="PROSITE-ProRule" id="PRU01360"/>
    </source>
</evidence>
<keyword evidence="17" id="KW-0675">Receptor</keyword>
<proteinExistence type="inferred from homology"/>